<reference evidence="3" key="1">
    <citation type="submission" date="2017-02" db="UniProtKB">
        <authorList>
            <consortium name="WormBaseParasite"/>
        </authorList>
    </citation>
    <scope>IDENTIFICATION</scope>
</reference>
<dbReference type="AlphaFoldDB" id="A0A0N4XIG8"/>
<accession>A0A0N4XIG8</accession>
<keyword evidence="2" id="KW-1185">Reference proteome</keyword>
<organism evidence="3">
    <name type="scientific">Nippostrongylus brasiliensis</name>
    <name type="common">Rat hookworm</name>
    <dbReference type="NCBI Taxonomy" id="27835"/>
    <lineage>
        <taxon>Eukaryota</taxon>
        <taxon>Metazoa</taxon>
        <taxon>Ecdysozoa</taxon>
        <taxon>Nematoda</taxon>
        <taxon>Chromadorea</taxon>
        <taxon>Rhabditida</taxon>
        <taxon>Rhabditina</taxon>
        <taxon>Rhabditomorpha</taxon>
        <taxon>Strongyloidea</taxon>
        <taxon>Heligmosomidae</taxon>
        <taxon>Nippostrongylus</taxon>
    </lineage>
</organism>
<proteinExistence type="predicted"/>
<evidence type="ECO:0000313" key="1">
    <source>
        <dbReference type="EMBL" id="VDL65910.1"/>
    </source>
</evidence>
<protein>
    <submittedName>
        <fullName evidence="1 3">Uncharacterized protein</fullName>
    </submittedName>
</protein>
<evidence type="ECO:0000313" key="2">
    <source>
        <dbReference type="Proteomes" id="UP000271162"/>
    </source>
</evidence>
<dbReference type="EMBL" id="UYSL01002547">
    <property type="protein sequence ID" value="VDL65910.1"/>
    <property type="molecule type" value="Genomic_DNA"/>
</dbReference>
<sequence>MMLFVWVSSERPVEINPLTKSLQTPSVNCREQQIASTSVGPVSATSRSPATAGQSFKQLVAGVVDEAETSEPTRTCLLNSFGTVTAPIHCLRLLLRTCTGV</sequence>
<dbReference type="WBParaSite" id="NBR_0000232001-mRNA-1">
    <property type="protein sequence ID" value="NBR_0000232001-mRNA-1"/>
    <property type="gene ID" value="NBR_0000232001"/>
</dbReference>
<dbReference type="Proteomes" id="UP000271162">
    <property type="component" value="Unassembled WGS sequence"/>
</dbReference>
<name>A0A0N4XIG8_NIPBR</name>
<reference evidence="1 2" key="2">
    <citation type="submission" date="2018-11" db="EMBL/GenBank/DDBJ databases">
        <authorList>
            <consortium name="Pathogen Informatics"/>
        </authorList>
    </citation>
    <scope>NUCLEOTIDE SEQUENCE [LARGE SCALE GENOMIC DNA]</scope>
</reference>
<evidence type="ECO:0000313" key="3">
    <source>
        <dbReference type="WBParaSite" id="NBR_0000232001-mRNA-1"/>
    </source>
</evidence>
<gene>
    <name evidence="1" type="ORF">NBR_LOCUS2321</name>
</gene>